<comment type="caution">
    <text evidence="1">The sequence shown here is derived from an EMBL/GenBank/DDBJ whole genome shotgun (WGS) entry which is preliminary data.</text>
</comment>
<sequence>MNFRHLKVAQFCVAARSGDCPAREFTVGPPPAAFFAPRAGRPE</sequence>
<evidence type="ECO:0000313" key="2">
    <source>
        <dbReference type="Proteomes" id="UP000009342"/>
    </source>
</evidence>
<dbReference type="EMBL" id="CAKZ01000115">
    <property type="protein sequence ID" value="CCJ81748.1"/>
    <property type="molecule type" value="Genomic_DNA"/>
</dbReference>
<keyword evidence="2" id="KW-1185">Reference proteome</keyword>
<name>A0ABP1W883_9ENTR</name>
<dbReference type="Proteomes" id="UP000009342">
    <property type="component" value="Unassembled WGS sequence"/>
</dbReference>
<accession>A0ABP1W883</accession>
<reference evidence="2" key="1">
    <citation type="journal article" date="2012" name="PLoS ONE">
        <title>Comparative analysis of genome sequences covering the seven cronobacter species.</title>
        <authorList>
            <person name="Joseph S."/>
            <person name="Desai P."/>
            <person name="Ji Y."/>
            <person name="Cummings C.A."/>
            <person name="Shih R."/>
            <person name="Degoricija L."/>
            <person name="Rico A."/>
            <person name="Brzoska P."/>
            <person name="Hamby S.E."/>
            <person name="Masood N."/>
            <person name="Hariri S."/>
            <person name="Sonbol H."/>
            <person name="Chuzhanova N."/>
            <person name="McClelland M."/>
            <person name="Furtado M.R."/>
            <person name="Forsythe S.J."/>
        </authorList>
    </citation>
    <scope>NUCLEOTIDE SEQUENCE [LARGE SCALE GENOMIC DNA]</scope>
    <source>
        <strain evidence="2">1210</strain>
    </source>
</reference>
<organism evidence="1 2">
    <name type="scientific">Cronobacter dublinensis 1210</name>
    <dbReference type="NCBI Taxonomy" id="1208656"/>
    <lineage>
        <taxon>Bacteria</taxon>
        <taxon>Pseudomonadati</taxon>
        <taxon>Pseudomonadota</taxon>
        <taxon>Gammaproteobacteria</taxon>
        <taxon>Enterobacterales</taxon>
        <taxon>Enterobacteriaceae</taxon>
        <taxon>Cronobacter</taxon>
    </lineage>
</organism>
<evidence type="ECO:0000313" key="1">
    <source>
        <dbReference type="EMBL" id="CCJ81748.1"/>
    </source>
</evidence>
<protein>
    <submittedName>
        <fullName evidence="1">Uncharacterized protein</fullName>
    </submittedName>
</protein>
<gene>
    <name evidence="1" type="ORF">BN134_2506</name>
</gene>
<proteinExistence type="predicted"/>